<dbReference type="OrthoDB" id="9970274at2759"/>
<gene>
    <name evidence="1" type="ORF">M569_00924</name>
</gene>
<feature type="non-terminal residue" evidence="1">
    <location>
        <position position="1"/>
    </location>
</feature>
<protein>
    <submittedName>
        <fullName evidence="1">F-box family protein</fullName>
    </submittedName>
</protein>
<comment type="caution">
    <text evidence="1">The sequence shown here is derived from an EMBL/GenBank/DDBJ whole genome shotgun (WGS) entry which is preliminary data.</text>
</comment>
<sequence>VCLLATVNRAFGGASYADFVWEPKLPLNYEDVLGRVFKEEEEFVRESSFTKENNTYSSFDAAGTKV</sequence>
<organism evidence="1 2">
    <name type="scientific">Genlisea aurea</name>
    <dbReference type="NCBI Taxonomy" id="192259"/>
    <lineage>
        <taxon>Eukaryota</taxon>
        <taxon>Viridiplantae</taxon>
        <taxon>Streptophyta</taxon>
        <taxon>Embryophyta</taxon>
        <taxon>Tracheophyta</taxon>
        <taxon>Spermatophyta</taxon>
        <taxon>Magnoliopsida</taxon>
        <taxon>eudicotyledons</taxon>
        <taxon>Gunneridae</taxon>
        <taxon>Pentapetalae</taxon>
        <taxon>asterids</taxon>
        <taxon>lamiids</taxon>
        <taxon>Lamiales</taxon>
        <taxon>Lentibulariaceae</taxon>
        <taxon>Genlisea</taxon>
    </lineage>
</organism>
<accession>S8D3B5</accession>
<evidence type="ECO:0000313" key="1">
    <source>
        <dbReference type="EMBL" id="EPS73835.1"/>
    </source>
</evidence>
<proteinExistence type="predicted"/>
<feature type="non-terminal residue" evidence="1">
    <location>
        <position position="66"/>
    </location>
</feature>
<dbReference type="AlphaFoldDB" id="S8D3B5"/>
<reference evidence="1 2" key="1">
    <citation type="journal article" date="2013" name="BMC Genomics">
        <title>The miniature genome of a carnivorous plant Genlisea aurea contains a low number of genes and short non-coding sequences.</title>
        <authorList>
            <person name="Leushkin E.V."/>
            <person name="Sutormin R.A."/>
            <person name="Nabieva E.R."/>
            <person name="Penin A.A."/>
            <person name="Kondrashov A.S."/>
            <person name="Logacheva M.D."/>
        </authorList>
    </citation>
    <scope>NUCLEOTIDE SEQUENCE [LARGE SCALE GENOMIC DNA]</scope>
</reference>
<dbReference type="EMBL" id="AUSU01000276">
    <property type="protein sequence ID" value="EPS73835.1"/>
    <property type="molecule type" value="Genomic_DNA"/>
</dbReference>
<dbReference type="Proteomes" id="UP000015453">
    <property type="component" value="Unassembled WGS sequence"/>
</dbReference>
<keyword evidence="2" id="KW-1185">Reference proteome</keyword>
<evidence type="ECO:0000313" key="2">
    <source>
        <dbReference type="Proteomes" id="UP000015453"/>
    </source>
</evidence>
<name>S8D3B5_9LAMI</name>